<reference evidence="4" key="1">
    <citation type="submission" date="2017-06" db="EMBL/GenBank/DDBJ databases">
        <authorList>
            <person name="Varghese N."/>
            <person name="Submissions S."/>
        </authorList>
    </citation>
    <scope>NUCLEOTIDE SEQUENCE [LARGE SCALE GENOMIC DNA]</scope>
    <source>
        <strain evidence="4">NKM1</strain>
    </source>
</reference>
<dbReference type="AlphaFoldDB" id="A0A239KL24"/>
<dbReference type="SUPFAM" id="SSF51338">
    <property type="entry name" value="Composite domain of metallo-dependent hydrolases"/>
    <property type="match status" value="2"/>
</dbReference>
<dbReference type="InterPro" id="IPR051781">
    <property type="entry name" value="Metallo-dep_Hydrolase"/>
</dbReference>
<accession>A0A239KL24</accession>
<feature type="domain" description="Amidohydrolase-related" evidence="2">
    <location>
        <begin position="331"/>
        <end position="406"/>
    </location>
</feature>
<dbReference type="GO" id="GO:0016810">
    <property type="term" value="F:hydrolase activity, acting on carbon-nitrogen (but not peptide) bonds"/>
    <property type="evidence" value="ECO:0007669"/>
    <property type="project" value="InterPro"/>
</dbReference>
<dbReference type="PANTHER" id="PTHR43135:SF3">
    <property type="entry name" value="ALPHA-D-RIBOSE 1-METHYLPHOSPHONATE 5-TRIPHOSPHATE DIPHOSPHATASE"/>
    <property type="match status" value="1"/>
</dbReference>
<dbReference type="InterPro" id="IPR032466">
    <property type="entry name" value="Metal_Hydrolase"/>
</dbReference>
<feature type="signal peptide" evidence="1">
    <location>
        <begin position="1"/>
        <end position="20"/>
    </location>
</feature>
<name>A0A239KL24_9BACT</name>
<feature type="chain" id="PRO_5012127758" evidence="1">
    <location>
        <begin position="21"/>
        <end position="1004"/>
    </location>
</feature>
<keyword evidence="4" id="KW-1185">Reference proteome</keyword>
<dbReference type="EMBL" id="FZOQ01000029">
    <property type="protein sequence ID" value="SNT18313.1"/>
    <property type="molecule type" value="Genomic_DNA"/>
</dbReference>
<evidence type="ECO:0000313" key="4">
    <source>
        <dbReference type="Proteomes" id="UP000198432"/>
    </source>
</evidence>
<organism evidence="3 4">
    <name type="scientific">Pontibacter ummariensis</name>
    <dbReference type="NCBI Taxonomy" id="1610492"/>
    <lineage>
        <taxon>Bacteria</taxon>
        <taxon>Pseudomonadati</taxon>
        <taxon>Bacteroidota</taxon>
        <taxon>Cytophagia</taxon>
        <taxon>Cytophagales</taxon>
        <taxon>Hymenobacteraceae</taxon>
        <taxon>Pontibacter</taxon>
    </lineage>
</organism>
<dbReference type="RefSeq" id="WP_089321388.1">
    <property type="nucleotide sequence ID" value="NZ_FZOQ01000029.1"/>
</dbReference>
<gene>
    <name evidence="3" type="ORF">SAMN06296052_12939</name>
</gene>
<dbReference type="SUPFAM" id="SSF51556">
    <property type="entry name" value="Metallo-dependent hydrolases"/>
    <property type="match status" value="2"/>
</dbReference>
<evidence type="ECO:0000313" key="3">
    <source>
        <dbReference type="EMBL" id="SNT18313.1"/>
    </source>
</evidence>
<evidence type="ECO:0000259" key="2">
    <source>
        <dbReference type="Pfam" id="PF01979"/>
    </source>
</evidence>
<protein>
    <submittedName>
        <fullName evidence="3">Imidazolonepropionase</fullName>
    </submittedName>
</protein>
<feature type="domain" description="Amidohydrolase-related" evidence="2">
    <location>
        <begin position="852"/>
        <end position="937"/>
    </location>
</feature>
<dbReference type="CDD" id="cd01309">
    <property type="entry name" value="Met_dep_hydrolase_C"/>
    <property type="match status" value="1"/>
</dbReference>
<dbReference type="PANTHER" id="PTHR43135">
    <property type="entry name" value="ALPHA-D-RIBOSE 1-METHYLPHOSPHONATE 5-TRIPHOSPHATE DIPHOSPHATASE"/>
    <property type="match status" value="1"/>
</dbReference>
<dbReference type="Proteomes" id="UP000198432">
    <property type="component" value="Unassembled WGS sequence"/>
</dbReference>
<keyword evidence="1" id="KW-0732">Signal</keyword>
<dbReference type="Gene3D" id="3.20.20.140">
    <property type="entry name" value="Metal-dependent hydrolases"/>
    <property type="match status" value="2"/>
</dbReference>
<sequence length="1004" mass="111220">MKKIFTIAACLALSAGSVMAQETFPRNGVYDERSGLVALTNATIHTDYKTTLPNATLLIRNGKVVEVGAGVKVPAGAVVVDAKGKHIYPGLVDMFTDYGLPEVKEERRGYGSPPQPESEKQGAYNWNQAIRPETNAVELFTVDKKKAEELRKLGFGTVLAVHRDGIARGTAALVTLADKRENEVVLLDKAAGALSFDRGSSKQDYPNSLMGAVALLRQTYLDAQWNAQNPGKEQNISLKAFAEANKYPQIFEVDNKLNVLRADKVGDEFGKQYIIKGAGDEYQALQQVKATKAPIILSLNFPDAYNVEDPFDARRVSLEDMKHWEMAPANAAMLQKAGVTIAFTASDLKDKKDFLPNLRKAVQYGLSEEEALKALTATPAQLLHVENKVGSLNKGMLANFIITSDNLFAKDNIILENWVQGNQYKITEVPADYRGVYTLKMDGQPARRLLVSGSLEKPELKVIAQDTVKGKISFNGNLVTISFEKDKKSNETIRLSGWAAGKNLQGEGQLPDASTVKWEAAFAEATTEKQKKEEAKEAVALGNMIYPFQAFGQAELPKQETVLIKNATVWTNEKEGKLENADVLLKNGKIAKVGKNLSESGARVIDGTGKHVTPGIIDEHSHIALDGVNEGTQSVTAEVRMSDVVDPEDINIYRQLAGGVTTSQLLHGSANPVGGQSAVVKLRWGKSADEMLIKDAKFIKFALGENVKHSNRSREHSIRFPQSRMGVEQVYVDAFTRAKEYEQNWKAYNKLSKREKAKTPAPRRDLELEALVEILNDERFITCHSYVQSEINMMMKVAEEMGFKVNTFTHILEGYKVADKMKEHGVGGSTFADWWAYKMEVKDAIPYNAGIMNQVGVVTAINSDDAEMARRLNQEAAKSVKYTGMSEEEALKMVTLNPAKLLHLDDRMGSLKEGKDADVVLWNENPLSIYAKPLKTFVDGVAYYDLERDEQLREELEKERVRLVQKMLHAKEGGAKTQAPVSKKVRVLHCEEVEQDAEESYFAY</sequence>
<evidence type="ECO:0000256" key="1">
    <source>
        <dbReference type="SAM" id="SignalP"/>
    </source>
</evidence>
<dbReference type="InterPro" id="IPR011059">
    <property type="entry name" value="Metal-dep_hydrolase_composite"/>
</dbReference>
<proteinExistence type="predicted"/>
<dbReference type="InterPro" id="IPR006680">
    <property type="entry name" value="Amidohydro-rel"/>
</dbReference>
<dbReference type="Gene3D" id="2.30.40.10">
    <property type="entry name" value="Urease, subunit C, domain 1"/>
    <property type="match status" value="2"/>
</dbReference>
<dbReference type="OrthoDB" id="9802793at2"/>
<dbReference type="Pfam" id="PF01979">
    <property type="entry name" value="Amidohydro_1"/>
    <property type="match status" value="2"/>
</dbReference>